<dbReference type="AlphaFoldDB" id="A0A1Q5UEN8"/>
<reference evidence="1 2" key="1">
    <citation type="submission" date="2016-10" db="EMBL/GenBank/DDBJ databases">
        <title>Genome sequence of the ascomycete fungus Penicillium subrubescens.</title>
        <authorList>
            <person name="De Vries R.P."/>
            <person name="Peng M."/>
            <person name="Dilokpimol A."/>
            <person name="Hilden K."/>
            <person name="Makela M.R."/>
            <person name="Grigoriev I."/>
            <person name="Riley R."/>
            <person name="Granchi Z."/>
        </authorList>
    </citation>
    <scope>NUCLEOTIDE SEQUENCE [LARGE SCALE GENOMIC DNA]</scope>
    <source>
        <strain evidence="1 2">CBS 132785</strain>
    </source>
</reference>
<gene>
    <name evidence="1" type="ORF">PENSUB_3765</name>
</gene>
<keyword evidence="2" id="KW-1185">Reference proteome</keyword>
<dbReference type="EMBL" id="MNBE01000310">
    <property type="protein sequence ID" value="OKP10945.1"/>
    <property type="molecule type" value="Genomic_DNA"/>
</dbReference>
<dbReference type="OrthoDB" id="4192850at2759"/>
<sequence length="239" mass="27629">MDPAARLQLRLAASLEPATKTIVDYAYNSHDYFIPTAVRYPPQLYAMHMHVANCAYAVIQGLIFFHSLRSQHLYAMCREKSGPNFNMHAASIRRLQEWKEQKNPVNPTLAPAAKIPAAALGFRLDQRAYDAYVVMYVATLKKFEAIEYKKYCRALNMMKNVALQHLDHNDYQRWLLWYNTTFKSAMEKWHIFLKDLKVPSWEDSIDELYDMVVKCVEESEDKTAAQLAQGLCSGQIKNP</sequence>
<comment type="caution">
    <text evidence="1">The sequence shown here is derived from an EMBL/GenBank/DDBJ whole genome shotgun (WGS) entry which is preliminary data.</text>
</comment>
<proteinExistence type="predicted"/>
<name>A0A1Q5UEN8_9EURO</name>
<evidence type="ECO:0000313" key="2">
    <source>
        <dbReference type="Proteomes" id="UP000186955"/>
    </source>
</evidence>
<accession>A0A1Q5UEN8</accession>
<dbReference type="Proteomes" id="UP000186955">
    <property type="component" value="Unassembled WGS sequence"/>
</dbReference>
<organism evidence="1 2">
    <name type="scientific">Penicillium subrubescens</name>
    <dbReference type="NCBI Taxonomy" id="1316194"/>
    <lineage>
        <taxon>Eukaryota</taxon>
        <taxon>Fungi</taxon>
        <taxon>Dikarya</taxon>
        <taxon>Ascomycota</taxon>
        <taxon>Pezizomycotina</taxon>
        <taxon>Eurotiomycetes</taxon>
        <taxon>Eurotiomycetidae</taxon>
        <taxon>Eurotiales</taxon>
        <taxon>Aspergillaceae</taxon>
        <taxon>Penicillium</taxon>
    </lineage>
</organism>
<protein>
    <submittedName>
        <fullName evidence="1">Uncharacterized protein</fullName>
    </submittedName>
</protein>
<dbReference type="STRING" id="1316194.A0A1Q5UEN8"/>
<evidence type="ECO:0000313" key="1">
    <source>
        <dbReference type="EMBL" id="OKP10945.1"/>
    </source>
</evidence>